<keyword evidence="1" id="KW-0195">Cyclin</keyword>
<dbReference type="VEuPathDB" id="CryptoDB:GY17_00003300"/>
<dbReference type="Pfam" id="PF00134">
    <property type="entry name" value="Cyclin_N"/>
    <property type="match status" value="1"/>
</dbReference>
<keyword evidence="6" id="KW-1185">Reference proteome</keyword>
<dbReference type="VEuPathDB" id="CryptoDB:ChTU502y2012_407g0335"/>
<dbReference type="Pfam" id="PF02984">
    <property type="entry name" value="Cyclin_C"/>
    <property type="match status" value="1"/>
</dbReference>
<organism evidence="4">
    <name type="scientific">Cryptosporidium hominis</name>
    <dbReference type="NCBI Taxonomy" id="237895"/>
    <lineage>
        <taxon>Eukaryota</taxon>
        <taxon>Sar</taxon>
        <taxon>Alveolata</taxon>
        <taxon>Apicomplexa</taxon>
        <taxon>Conoidasida</taxon>
        <taxon>Coccidia</taxon>
        <taxon>Eucoccidiorida</taxon>
        <taxon>Eimeriorina</taxon>
        <taxon>Cryptosporidiidae</taxon>
        <taxon>Cryptosporidium</taxon>
    </lineage>
</organism>
<evidence type="ECO:0000256" key="1">
    <source>
        <dbReference type="ARBA" id="ARBA00023127"/>
    </source>
</evidence>
<evidence type="ECO:0000259" key="3">
    <source>
        <dbReference type="Pfam" id="PF02984"/>
    </source>
</evidence>
<reference evidence="5 6" key="3">
    <citation type="submission" date="2017-10" db="EMBL/GenBank/DDBJ databases">
        <title>Consistent, comparative and evidence-based genome annotation and re-annotation for the closely-related species, Cryptosporidium parvum, C. hominis and C. tyzzeri.</title>
        <authorList>
            <person name="Baptista R.P."/>
            <person name="Li Y."/>
            <person name="Sateriale A."/>
            <person name="Striepen B."/>
            <person name="Kissinger J.C."/>
        </authorList>
    </citation>
    <scope>NUCLEOTIDE SEQUENCE [LARGE SCALE GENOMIC DNA]</scope>
    <source>
        <strain evidence="5">30976</strain>
    </source>
</reference>
<dbReference type="Proteomes" id="UP000199752">
    <property type="component" value="Chromosome 7"/>
</dbReference>
<dbReference type="InterPro" id="IPR004367">
    <property type="entry name" value="Cyclin_C-dom"/>
</dbReference>
<dbReference type="Gene3D" id="1.10.472.10">
    <property type="entry name" value="Cyclin-like"/>
    <property type="match status" value="2"/>
</dbReference>
<dbReference type="InterPro" id="IPR006671">
    <property type="entry name" value="Cyclin_N"/>
</dbReference>
<dbReference type="AlphaFoldDB" id="A0A0S4TK52"/>
<dbReference type="OrthoDB" id="5590282at2759"/>
<accession>A0A0S4TK52</accession>
<evidence type="ECO:0000313" key="4">
    <source>
        <dbReference type="EMBL" id="CUV07043.1"/>
    </source>
</evidence>
<name>A0A0S4TK52_CRYHO</name>
<reference evidence="5 6" key="1">
    <citation type="submission" date="2014-11" db="EMBL/GenBank/DDBJ databases">
        <title>Comparative genomic analysis of Cryptosporidium hominis reveals occurrence of genetic recombination in virulent subtypes.</title>
        <authorList>
            <person name="Guo Y."/>
            <person name="Tang K."/>
            <person name="Frace M."/>
            <person name="Li N."/>
            <person name="Roellig D.M."/>
            <person name="Sammons S."/>
            <person name="Knipe K."/>
            <person name="Rowe L."/>
            <person name="Feng Y."/>
            <person name="Xiao L."/>
        </authorList>
    </citation>
    <scope>NUCLEOTIDE SEQUENCE [LARGE SCALE GENOMIC DNA]</scope>
    <source>
        <strain evidence="5">30976</strain>
    </source>
</reference>
<dbReference type="InterPro" id="IPR036915">
    <property type="entry name" value="Cyclin-like_sf"/>
</dbReference>
<feature type="domain" description="Cyclin C-terminal" evidence="3">
    <location>
        <begin position="181"/>
        <end position="280"/>
    </location>
</feature>
<evidence type="ECO:0000313" key="5">
    <source>
        <dbReference type="EMBL" id="PPS95925.1"/>
    </source>
</evidence>
<evidence type="ECO:0000313" key="6">
    <source>
        <dbReference type="Proteomes" id="UP001429100"/>
    </source>
</evidence>
<evidence type="ECO:0000259" key="2">
    <source>
        <dbReference type="Pfam" id="PF00134"/>
    </source>
</evidence>
<feature type="domain" description="Cyclin N-terminal" evidence="2">
    <location>
        <begin position="41"/>
        <end position="174"/>
    </location>
</feature>
<dbReference type="GO" id="GO:0044772">
    <property type="term" value="P:mitotic cell cycle phase transition"/>
    <property type="evidence" value="ECO:0007669"/>
    <property type="project" value="InterPro"/>
</dbReference>
<proteinExistence type="predicted"/>
<dbReference type="EMBL" id="JTAI01000003">
    <property type="protein sequence ID" value="PPS95925.1"/>
    <property type="molecule type" value="Genomic_DNA"/>
</dbReference>
<dbReference type="EMBL" id="LN877953">
    <property type="protein sequence ID" value="CUV07043.1"/>
    <property type="molecule type" value="Genomic_DNA"/>
</dbReference>
<dbReference type="SUPFAM" id="SSF47954">
    <property type="entry name" value="Cyclin-like"/>
    <property type="match status" value="2"/>
</dbReference>
<dbReference type="VEuPathDB" id="CryptoDB:CHUDEA7_660"/>
<dbReference type="VEuPathDB" id="CryptoDB:Chro.70081"/>
<dbReference type="GO" id="GO:0016538">
    <property type="term" value="F:cyclin-dependent protein serine/threonine kinase regulator activity"/>
    <property type="evidence" value="ECO:0007669"/>
    <property type="project" value="InterPro"/>
</dbReference>
<gene>
    <name evidence="4" type="ORF">CHUDEA7_660</name>
    <name evidence="5" type="ORF">GY17_00003300</name>
</gene>
<sequence length="282" mass="32991">MKNTRLKKVQVIRNQKENESSTTESKHKLLSERDETYYSAMKLVEENMWTKWGLLKVEPETQEIQITMFKILNELGLMYQVKFVSIYLMFLMRNFWDQVLLNTDKSFANKSHAYKNNLLMVSCIFISSNYEELDPPSYSRIVQIVYDSGFKMKSGEKIIRKQVHILERLAWELTGFQVELPSANSFLMQIIQNSTLPKSKKFRVSKLSTIIIHNSLNTQAVIKYKQSLIATSSIVLAITIEYEKQPEKKQVHIDEVLKYSGYSNKQVQVVRKILENLVSSRK</sequence>
<reference evidence="4" key="2">
    <citation type="submission" date="2015-08" db="EMBL/GenBank/DDBJ databases">
        <authorList>
            <person name="Babu N.S."/>
            <person name="Beckwith C.J."/>
            <person name="Beseler K.G."/>
            <person name="Brison A."/>
            <person name="Carone J.V."/>
            <person name="Caskin T.P."/>
            <person name="Diamond M."/>
            <person name="Durham M.E."/>
            <person name="Foxe J.M."/>
            <person name="Go M."/>
            <person name="Henderson B.A."/>
            <person name="Jones I.B."/>
            <person name="McGettigan J.A."/>
            <person name="Micheletti S.J."/>
            <person name="Nasrallah M.E."/>
            <person name="Ortiz D."/>
            <person name="Piller C.R."/>
            <person name="Privatt S.R."/>
            <person name="Schneider S.L."/>
            <person name="Sharp S."/>
            <person name="Smith T.C."/>
            <person name="Stanton J.D."/>
            <person name="Ullery H.E."/>
            <person name="Wilson R.J."/>
            <person name="Serrano M.G."/>
            <person name="Buck G."/>
            <person name="Lee V."/>
            <person name="Wang Y."/>
            <person name="Carvalho R."/>
            <person name="Voegtly L."/>
            <person name="Shi R."/>
            <person name="Duckworth R."/>
            <person name="Johnson A."/>
            <person name="Loviza R."/>
            <person name="Walstead R."/>
            <person name="Shah Z."/>
            <person name="Kiflezghi M."/>
            <person name="Wade K."/>
            <person name="Ball S.L."/>
            <person name="Bradley K.W."/>
            <person name="Asai D.J."/>
            <person name="Bowman C.A."/>
            <person name="Russell D.A."/>
            <person name="Pope W.H."/>
            <person name="Jacobs-Sera D."/>
            <person name="Hendrix R.W."/>
            <person name="Hatfull G.F."/>
        </authorList>
    </citation>
    <scope>NUCLEOTIDE SEQUENCE [LARGE SCALE GENOMIC DNA]</scope>
</reference>
<dbReference type="Proteomes" id="UP001429100">
    <property type="component" value="Unassembled WGS sequence"/>
</dbReference>
<protein>
    <submittedName>
        <fullName evidence="5">Cyclin-like protein</fullName>
    </submittedName>
</protein>